<accession>A0A852W9I5</accession>
<feature type="binding site" evidence="5">
    <location>
        <position position="166"/>
    </location>
    <ligand>
        <name>phosphoenolpyruvate</name>
        <dbReference type="ChEBI" id="CHEBI:58702"/>
    </ligand>
</feature>
<dbReference type="EMBL" id="JACCCZ010000001">
    <property type="protein sequence ID" value="NYG03991.1"/>
    <property type="molecule type" value="Genomic_DNA"/>
</dbReference>
<dbReference type="GO" id="GO:0043814">
    <property type="term" value="F:phospholactate guanylyltransferase activity"/>
    <property type="evidence" value="ECO:0007669"/>
    <property type="project" value="InterPro"/>
</dbReference>
<keyword evidence="1 5" id="KW-0808">Transferase</keyword>
<keyword evidence="3 5" id="KW-0547">Nucleotide-binding</keyword>
<dbReference type="HAMAP" id="MF_02114">
    <property type="entry name" value="CofC"/>
    <property type="match status" value="1"/>
</dbReference>
<dbReference type="NCBIfam" id="TIGR03552">
    <property type="entry name" value="F420_cofC"/>
    <property type="match status" value="1"/>
</dbReference>
<dbReference type="SUPFAM" id="SSF53448">
    <property type="entry name" value="Nucleotide-diphospho-sugar transferases"/>
    <property type="match status" value="1"/>
</dbReference>
<comment type="similarity">
    <text evidence="5">Belongs to the CofC family.</text>
</comment>
<dbReference type="Proteomes" id="UP000549695">
    <property type="component" value="Unassembled WGS sequence"/>
</dbReference>
<dbReference type="UniPathway" id="UPA00071"/>
<comment type="caution">
    <text evidence="7">The sequence shown here is derived from an EMBL/GenBank/DDBJ whole genome shotgun (WGS) entry which is preliminary data.</text>
</comment>
<sequence>MTLRVDLVVPVKPLPRAKTRLRGAADGGVGDLDAHQRLALALARDTVAAAVAATAVRHVLVISSDPAVAMEVGALGAEVVTDPGRRLNGALRHGAALLRARDPHAALGALQADLPALRPAELDDAVAAAAVLFAAGATRAFQPDAPGEGTTLLLVAPGHDLDPHFGRGSAARHSASGARPLPGVRPGLRRDVDTAADLDDAVALGVGVWTRAVVDARHGPPATPHPPGCPPPGDAVARRCGTPRT</sequence>
<proteinExistence type="inferred from homology"/>
<protein>
    <recommendedName>
        <fullName evidence="5">Phosphoenolpyruvate guanylyltransferase</fullName>
        <shortName evidence="5">PEP guanylyltransferase</shortName>
        <ecNumber evidence="5">2.7.7.105</ecNumber>
    </recommendedName>
</protein>
<keyword evidence="2 5" id="KW-0548">Nucleotidyltransferase</keyword>
<dbReference type="EC" id="2.7.7.105" evidence="5"/>
<comment type="function">
    <text evidence="5">Guanylyltransferase that catalyzes the activation of phosphoenolpyruvate (PEP) as enolpyruvoyl-2-diphospho-5'-guanosine, via the condensation of PEP with GTP. It is involved in the biosynthesis of coenzyme F420, a hydride carrier cofactor.</text>
</comment>
<organism evidence="7 8">
    <name type="scientific">Pseudonocardia alni</name>
    <name type="common">Amycolata alni</name>
    <dbReference type="NCBI Taxonomy" id="33907"/>
    <lineage>
        <taxon>Bacteria</taxon>
        <taxon>Bacillati</taxon>
        <taxon>Actinomycetota</taxon>
        <taxon>Actinomycetes</taxon>
        <taxon>Pseudonocardiales</taxon>
        <taxon>Pseudonocardiaceae</taxon>
        <taxon>Pseudonocardia</taxon>
    </lineage>
</organism>
<dbReference type="Gene3D" id="3.90.550.10">
    <property type="entry name" value="Spore Coat Polysaccharide Biosynthesis Protein SpsA, Chain A"/>
    <property type="match status" value="1"/>
</dbReference>
<evidence type="ECO:0000313" key="7">
    <source>
        <dbReference type="EMBL" id="NYG03991.1"/>
    </source>
</evidence>
<evidence type="ECO:0000256" key="3">
    <source>
        <dbReference type="ARBA" id="ARBA00022741"/>
    </source>
</evidence>
<evidence type="ECO:0000313" key="8">
    <source>
        <dbReference type="Proteomes" id="UP000549695"/>
    </source>
</evidence>
<dbReference type="GO" id="GO:0005525">
    <property type="term" value="F:GTP binding"/>
    <property type="evidence" value="ECO:0007669"/>
    <property type="project" value="UniProtKB-KW"/>
</dbReference>
<keyword evidence="8" id="KW-1185">Reference proteome</keyword>
<dbReference type="InterPro" id="IPR002835">
    <property type="entry name" value="CofC"/>
</dbReference>
<evidence type="ECO:0000256" key="5">
    <source>
        <dbReference type="HAMAP-Rule" id="MF_02114"/>
    </source>
</evidence>
<keyword evidence="4 5" id="KW-0342">GTP-binding</keyword>
<evidence type="ECO:0000256" key="6">
    <source>
        <dbReference type="SAM" id="MobiDB-lite"/>
    </source>
</evidence>
<comment type="pathway">
    <text evidence="5">Cofactor biosynthesis; coenzyme F420 biosynthesis.</text>
</comment>
<feature type="binding site" evidence="5">
    <location>
        <position position="150"/>
    </location>
    <ligand>
        <name>phosphoenolpyruvate</name>
        <dbReference type="ChEBI" id="CHEBI:58702"/>
    </ligand>
</feature>
<evidence type="ECO:0000256" key="2">
    <source>
        <dbReference type="ARBA" id="ARBA00022695"/>
    </source>
</evidence>
<name>A0A852W9I5_PSEA5</name>
<feature type="compositionally biased region" description="Pro residues" evidence="6">
    <location>
        <begin position="221"/>
        <end position="233"/>
    </location>
</feature>
<dbReference type="InterPro" id="IPR029044">
    <property type="entry name" value="Nucleotide-diphossugar_trans"/>
</dbReference>
<dbReference type="AlphaFoldDB" id="A0A852W9I5"/>
<dbReference type="PANTHER" id="PTHR40392:SF1">
    <property type="entry name" value="2-PHOSPHO-L-LACTATE GUANYLYLTRANSFERASE"/>
    <property type="match status" value="1"/>
</dbReference>
<gene>
    <name evidence="5" type="primary">fbiD</name>
    <name evidence="7" type="ORF">HDA37_004276</name>
</gene>
<feature type="binding site" evidence="5">
    <location>
        <position position="169"/>
    </location>
    <ligand>
        <name>phosphoenolpyruvate</name>
        <dbReference type="ChEBI" id="CHEBI:58702"/>
    </ligand>
</feature>
<dbReference type="PANTHER" id="PTHR40392">
    <property type="entry name" value="2-PHOSPHO-L-LACTATE GUANYLYLTRANSFERASE"/>
    <property type="match status" value="1"/>
</dbReference>
<comment type="catalytic activity">
    <reaction evidence="5">
        <text>phosphoenolpyruvate + GTP + H(+) = enolpyruvoyl-2-diphospho-5'-guanosine + diphosphate</text>
        <dbReference type="Rhea" id="RHEA:30519"/>
        <dbReference type="ChEBI" id="CHEBI:15378"/>
        <dbReference type="ChEBI" id="CHEBI:33019"/>
        <dbReference type="ChEBI" id="CHEBI:37565"/>
        <dbReference type="ChEBI" id="CHEBI:58702"/>
        <dbReference type="ChEBI" id="CHEBI:143701"/>
        <dbReference type="EC" id="2.7.7.105"/>
    </reaction>
</comment>
<dbReference type="GO" id="GO:0052645">
    <property type="term" value="P:F420-0 metabolic process"/>
    <property type="evidence" value="ECO:0007669"/>
    <property type="project" value="UniProtKB-UniRule"/>
</dbReference>
<reference evidence="7 8" key="1">
    <citation type="submission" date="2020-07" db="EMBL/GenBank/DDBJ databases">
        <title>Sequencing the genomes of 1000 actinobacteria strains.</title>
        <authorList>
            <person name="Klenk H.-P."/>
        </authorList>
    </citation>
    <scope>NUCLEOTIDE SEQUENCE [LARGE SCALE GENOMIC DNA]</scope>
    <source>
        <strain evidence="7 8">DSM 44749</strain>
    </source>
</reference>
<feature type="region of interest" description="Disordered" evidence="6">
    <location>
        <begin position="217"/>
        <end position="245"/>
    </location>
</feature>
<evidence type="ECO:0000256" key="4">
    <source>
        <dbReference type="ARBA" id="ARBA00023134"/>
    </source>
</evidence>
<evidence type="ECO:0000256" key="1">
    <source>
        <dbReference type="ARBA" id="ARBA00022679"/>
    </source>
</evidence>